<keyword evidence="3" id="KW-0813">Transport</keyword>
<evidence type="ECO:0000256" key="16">
    <source>
        <dbReference type="ARBA" id="ARBA00023053"/>
    </source>
</evidence>
<keyword evidence="32" id="KW-1185">Reference proteome</keyword>
<keyword evidence="6" id="KW-0633">Potassium transport</keyword>
<sequence>MGKMKCERPRRQQLSRVLFALSLVLLFHCLPVTGANLNQILSFLQDGRAFEEGSAQEAKKITGETQALEETLNVTHGLEYTGQTTAEMNMVHQQDTAIEKASNKSQLLPNQTIDLCTSVAPEPVTNTTSPKEVPHIRSMYPADLFSFEDRRRGWVILHIIGVMYMFISLVIVCDHFFVPALGVITDKLAITDEVTGATFMAAGGSIPRLSAILIGVFLDHSNMYLGTVVCLANFNLLFVIGMCALFSREVLHLTWRPLFRDVSFHILCIILLIIFFIDGVITWWESMMLVTCFAMYVIFMAFYMKIQQAIKTRHHKRKDSVEVISVEDQEKELVSKCRDGPQGSKHGLSDEDETDKDVKDSDKNVCKEVNETRMGEEEKRDKPLSLDWPNTRLQQATYLFLLPVILSLWLTLPDVHKQKSRKFFVVTFLGSILWIAVFSYFMVWWAHQVGTTIGFSDWTMIVVAAETSISDLIASVIVARKGRGDMAVSSSMGRNIFNITVCLPVPWLLNSAFHSFSPVPVSTEGFVCVVTLLLLPLFYIVITIASCRWKMNKALGLTMLLFYLFFQAIRMMFQYEIIRCPV</sequence>
<feature type="domain" description="Sodium/calcium exchanger membrane region" evidence="30">
    <location>
        <begin position="425"/>
        <end position="570"/>
    </location>
</feature>
<evidence type="ECO:0000256" key="1">
    <source>
        <dbReference type="ARBA" id="ARBA00004651"/>
    </source>
</evidence>
<feature type="transmembrane region" description="Helical" evidence="28">
    <location>
        <begin position="154"/>
        <end position="184"/>
    </location>
</feature>
<dbReference type="EMBL" id="OY660868">
    <property type="protein sequence ID" value="CAJ1056623.1"/>
    <property type="molecule type" value="Genomic_DNA"/>
</dbReference>
<keyword evidence="11 29" id="KW-0732">Signal</keyword>
<evidence type="ECO:0000256" key="26">
    <source>
        <dbReference type="ARBA" id="ARBA00045976"/>
    </source>
</evidence>
<keyword evidence="16" id="KW-0915">Sodium</keyword>
<dbReference type="GO" id="GO:0006874">
    <property type="term" value="P:intracellular calcium ion homeostasis"/>
    <property type="evidence" value="ECO:0007669"/>
    <property type="project" value="TreeGrafter"/>
</dbReference>
<feature type="signal peptide" evidence="29">
    <location>
        <begin position="1"/>
        <end position="34"/>
    </location>
</feature>
<keyword evidence="18 28" id="KW-0472">Membrane</keyword>
<dbReference type="InterPro" id="IPR004481">
    <property type="entry name" value="K/Na/Ca-exchanger"/>
</dbReference>
<dbReference type="FunFam" id="1.20.1420.30:FF:000004">
    <property type="entry name" value="Sodium/potassium/calcium exchanger 2 isoform 1"/>
    <property type="match status" value="1"/>
</dbReference>
<feature type="transmembrane region" description="Helical" evidence="28">
    <location>
        <begin position="554"/>
        <end position="573"/>
    </location>
</feature>
<keyword evidence="15 28" id="KW-1133">Transmembrane helix</keyword>
<dbReference type="GO" id="GO:0008273">
    <property type="term" value="F:calcium, potassium:sodium antiporter activity"/>
    <property type="evidence" value="ECO:0007669"/>
    <property type="project" value="TreeGrafter"/>
</dbReference>
<keyword evidence="17" id="KW-0406">Ion transport</keyword>
<feature type="chain" id="PRO_5043359490" description="Sodium/potassium/calcium exchanger 1" evidence="29">
    <location>
        <begin position="35"/>
        <end position="582"/>
    </location>
</feature>
<feature type="transmembrane region" description="Helical" evidence="28">
    <location>
        <begin position="458"/>
        <end position="479"/>
    </location>
</feature>
<evidence type="ECO:0000256" key="21">
    <source>
        <dbReference type="ARBA" id="ARBA00033627"/>
    </source>
</evidence>
<evidence type="ECO:0000256" key="17">
    <source>
        <dbReference type="ARBA" id="ARBA00023065"/>
    </source>
</evidence>
<evidence type="ECO:0000256" key="9">
    <source>
        <dbReference type="ARBA" id="ARBA00022606"/>
    </source>
</evidence>
<dbReference type="GO" id="GO:0005886">
    <property type="term" value="C:plasma membrane"/>
    <property type="evidence" value="ECO:0007669"/>
    <property type="project" value="UniProtKB-SubCell"/>
</dbReference>
<feature type="transmembrane region" description="Helical" evidence="28">
    <location>
        <begin position="521"/>
        <end position="542"/>
    </location>
</feature>
<keyword evidence="10 28" id="KW-0812">Transmembrane</keyword>
<evidence type="ECO:0000256" key="13">
    <source>
        <dbReference type="ARBA" id="ARBA00022847"/>
    </source>
</evidence>
<dbReference type="GO" id="GO:0060292">
    <property type="term" value="P:long-term synaptic depression"/>
    <property type="evidence" value="ECO:0007669"/>
    <property type="project" value="TreeGrafter"/>
</dbReference>
<feature type="transmembrane region" description="Helical" evidence="28">
    <location>
        <begin position="283"/>
        <end position="304"/>
    </location>
</feature>
<dbReference type="NCBIfam" id="TIGR00367">
    <property type="entry name" value="calcium/sodium antiporter"/>
    <property type="match status" value="1"/>
</dbReference>
<evidence type="ECO:0000256" key="22">
    <source>
        <dbReference type="ARBA" id="ARBA00040585"/>
    </source>
</evidence>
<dbReference type="GO" id="GO:0060291">
    <property type="term" value="P:long-term synaptic potentiation"/>
    <property type="evidence" value="ECO:0007669"/>
    <property type="project" value="TreeGrafter"/>
</dbReference>
<evidence type="ECO:0000256" key="20">
    <source>
        <dbReference type="ARBA" id="ARBA00023305"/>
    </source>
</evidence>
<keyword evidence="20" id="KW-0844">Vision</keyword>
<evidence type="ECO:0000256" key="27">
    <source>
        <dbReference type="SAM" id="MobiDB-lite"/>
    </source>
</evidence>
<dbReference type="Proteomes" id="UP001178508">
    <property type="component" value="Chromosome 5"/>
</dbReference>
<evidence type="ECO:0000256" key="3">
    <source>
        <dbReference type="ARBA" id="ARBA00022448"/>
    </source>
</evidence>
<feature type="transmembrane region" description="Helical" evidence="28">
    <location>
        <begin position="491"/>
        <end position="509"/>
    </location>
</feature>
<protein>
    <recommendedName>
        <fullName evidence="22">Sodium/potassium/calcium exchanger 1</fullName>
    </recommendedName>
    <alternativeName>
        <fullName evidence="23">Na(+)/K(+)/Ca(2+)-exchange protein 1</fullName>
    </alternativeName>
    <alternativeName>
        <fullName evidence="24">Retinal rod Na-Ca+K exchanger</fullName>
    </alternativeName>
    <alternativeName>
        <fullName evidence="25">Solute carrier family 24 member 1</fullName>
    </alternativeName>
</protein>
<evidence type="ECO:0000313" key="32">
    <source>
        <dbReference type="Proteomes" id="UP001178508"/>
    </source>
</evidence>
<dbReference type="Gene3D" id="1.20.1420.30">
    <property type="entry name" value="NCX, central ion-binding region"/>
    <property type="match status" value="2"/>
</dbReference>
<accession>A0AAV1F6G0</accession>
<evidence type="ECO:0000256" key="11">
    <source>
        <dbReference type="ARBA" id="ARBA00022729"/>
    </source>
</evidence>
<evidence type="ECO:0000256" key="12">
    <source>
        <dbReference type="ARBA" id="ARBA00022837"/>
    </source>
</evidence>
<dbReference type="GO" id="GO:0007601">
    <property type="term" value="P:visual perception"/>
    <property type="evidence" value="ECO:0007669"/>
    <property type="project" value="UniProtKB-KW"/>
</dbReference>
<feature type="transmembrane region" description="Helical" evidence="28">
    <location>
        <begin position="423"/>
        <end position="446"/>
    </location>
</feature>
<proteinExistence type="inferred from homology"/>
<evidence type="ECO:0000256" key="8">
    <source>
        <dbReference type="ARBA" id="ARBA00022568"/>
    </source>
</evidence>
<evidence type="ECO:0000256" key="19">
    <source>
        <dbReference type="ARBA" id="ARBA00023201"/>
    </source>
</evidence>
<name>A0AAV1F6G0_XYRNO</name>
<dbReference type="PANTHER" id="PTHR10846:SF36">
    <property type="entry name" value="SODIUM_POTASSIUM_CALCIUM EXCHANGER 1"/>
    <property type="match status" value="1"/>
</dbReference>
<keyword evidence="14" id="KW-0630">Potassium</keyword>
<evidence type="ECO:0000256" key="28">
    <source>
        <dbReference type="SAM" id="Phobius"/>
    </source>
</evidence>
<keyword evidence="12" id="KW-0106">Calcium</keyword>
<dbReference type="GO" id="GO:0015293">
    <property type="term" value="F:symporter activity"/>
    <property type="evidence" value="ECO:0007669"/>
    <property type="project" value="UniProtKB-KW"/>
</dbReference>
<evidence type="ECO:0000256" key="4">
    <source>
        <dbReference type="ARBA" id="ARBA00022449"/>
    </source>
</evidence>
<evidence type="ECO:0000256" key="6">
    <source>
        <dbReference type="ARBA" id="ARBA00022538"/>
    </source>
</evidence>
<evidence type="ECO:0000256" key="25">
    <source>
        <dbReference type="ARBA" id="ARBA00042684"/>
    </source>
</evidence>
<comment type="subcellular location">
    <subcellularLocation>
        <location evidence="1">Cell membrane</location>
        <topology evidence="1">Multi-pass membrane protein</topology>
    </subcellularLocation>
</comment>
<dbReference type="FunFam" id="1.20.1420.30:FF:000009">
    <property type="entry name" value="sodium/potassium/calcium exchanger 5 isoform X2"/>
    <property type="match status" value="1"/>
</dbReference>
<reference evidence="31" key="1">
    <citation type="submission" date="2023-08" db="EMBL/GenBank/DDBJ databases">
        <authorList>
            <person name="Alioto T."/>
            <person name="Alioto T."/>
            <person name="Gomez Garrido J."/>
        </authorList>
    </citation>
    <scope>NUCLEOTIDE SEQUENCE</scope>
</reference>
<feature type="region of interest" description="Disordered" evidence="27">
    <location>
        <begin position="335"/>
        <end position="362"/>
    </location>
</feature>
<keyword evidence="5" id="KW-1003">Cell membrane</keyword>
<keyword evidence="9" id="KW-0716">Sensory transduction</keyword>
<feature type="transmembrane region" description="Helical" evidence="28">
    <location>
        <begin position="196"/>
        <end position="218"/>
    </location>
</feature>
<evidence type="ECO:0000256" key="2">
    <source>
        <dbReference type="ARBA" id="ARBA00005364"/>
    </source>
</evidence>
<evidence type="ECO:0000256" key="10">
    <source>
        <dbReference type="ARBA" id="ARBA00022692"/>
    </source>
</evidence>
<evidence type="ECO:0000256" key="23">
    <source>
        <dbReference type="ARBA" id="ARBA00042035"/>
    </source>
</evidence>
<evidence type="ECO:0000256" key="7">
    <source>
        <dbReference type="ARBA" id="ARBA00022553"/>
    </source>
</evidence>
<evidence type="ECO:0000313" key="31">
    <source>
        <dbReference type="EMBL" id="CAJ1056623.1"/>
    </source>
</evidence>
<dbReference type="PANTHER" id="PTHR10846">
    <property type="entry name" value="SODIUM/POTASSIUM/CALCIUM EXCHANGER"/>
    <property type="match status" value="1"/>
</dbReference>
<gene>
    <name evidence="31" type="ORF">XNOV1_A024331</name>
</gene>
<evidence type="ECO:0000259" key="30">
    <source>
        <dbReference type="Pfam" id="PF01699"/>
    </source>
</evidence>
<organism evidence="31 32">
    <name type="scientific">Xyrichtys novacula</name>
    <name type="common">Pearly razorfish</name>
    <name type="synonym">Hemipteronotus novacula</name>
    <dbReference type="NCBI Taxonomy" id="13765"/>
    <lineage>
        <taxon>Eukaryota</taxon>
        <taxon>Metazoa</taxon>
        <taxon>Chordata</taxon>
        <taxon>Craniata</taxon>
        <taxon>Vertebrata</taxon>
        <taxon>Euteleostomi</taxon>
        <taxon>Actinopterygii</taxon>
        <taxon>Neopterygii</taxon>
        <taxon>Teleostei</taxon>
        <taxon>Neoteleostei</taxon>
        <taxon>Acanthomorphata</taxon>
        <taxon>Eupercaria</taxon>
        <taxon>Labriformes</taxon>
        <taxon>Labridae</taxon>
        <taxon>Xyrichtys</taxon>
    </lineage>
</organism>
<dbReference type="InterPro" id="IPR004837">
    <property type="entry name" value="NaCa_Exmemb"/>
</dbReference>
<keyword evidence="19" id="KW-0739">Sodium transport</keyword>
<evidence type="ECO:0000256" key="5">
    <source>
        <dbReference type="ARBA" id="ARBA00022475"/>
    </source>
</evidence>
<comment type="similarity">
    <text evidence="2">Belongs to the Ca(2+):cation antiporter (CaCA) (TC 2.A.19) family. SLC24A subfamily.</text>
</comment>
<comment type="function">
    <text evidence="26">Calcium, potassium:sodium antiporter that transports 1 Ca(2+) and 1 K(+) in exchange for 4 Na(+). Critical component of the visual transduction cascade, controlling the calcium concentration of outer segments during light and darkness. Light causes a rapid lowering of cytosolic free calcium in the outer segment of both retinal rod and cone photoreceptors and the light-induced lowering of calcium is caused by extrusion via this protein which plays a key role in the process of light adaptation.</text>
</comment>
<feature type="domain" description="Sodium/calcium exchanger membrane region" evidence="30">
    <location>
        <begin position="159"/>
        <end position="300"/>
    </location>
</feature>
<evidence type="ECO:0000256" key="18">
    <source>
        <dbReference type="ARBA" id="ARBA00023136"/>
    </source>
</evidence>
<keyword evidence="13" id="KW-0769">Symport</keyword>
<feature type="transmembrane region" description="Helical" evidence="28">
    <location>
        <begin position="224"/>
        <end position="246"/>
    </location>
</feature>
<keyword evidence="8" id="KW-0109">Calcium transport</keyword>
<dbReference type="InterPro" id="IPR044880">
    <property type="entry name" value="NCX_ion-bd_dom_sf"/>
</dbReference>
<keyword evidence="4" id="KW-0050">Antiport</keyword>
<dbReference type="Pfam" id="PF01699">
    <property type="entry name" value="Na_Ca_ex"/>
    <property type="match status" value="2"/>
</dbReference>
<dbReference type="GO" id="GO:0005262">
    <property type="term" value="F:calcium channel activity"/>
    <property type="evidence" value="ECO:0007669"/>
    <property type="project" value="TreeGrafter"/>
</dbReference>
<evidence type="ECO:0000256" key="29">
    <source>
        <dbReference type="SAM" id="SignalP"/>
    </source>
</evidence>
<evidence type="ECO:0000256" key="14">
    <source>
        <dbReference type="ARBA" id="ARBA00022958"/>
    </source>
</evidence>
<keyword evidence="7" id="KW-0597">Phosphoprotein</keyword>
<evidence type="ECO:0000256" key="24">
    <source>
        <dbReference type="ARBA" id="ARBA00042297"/>
    </source>
</evidence>
<feature type="transmembrane region" description="Helical" evidence="28">
    <location>
        <begin position="258"/>
        <end position="277"/>
    </location>
</feature>
<dbReference type="AlphaFoldDB" id="A0AAV1F6G0"/>
<evidence type="ECO:0000256" key="15">
    <source>
        <dbReference type="ARBA" id="ARBA00022989"/>
    </source>
</evidence>
<comment type="catalytic activity">
    <reaction evidence="21">
        <text>Ca(2+)(out) + K(+)(out) + 4 Na(+)(in) = Ca(2+)(in) + K(+)(in) + 4 Na(+)(out)</text>
        <dbReference type="Rhea" id="RHEA:69967"/>
        <dbReference type="ChEBI" id="CHEBI:29101"/>
        <dbReference type="ChEBI" id="CHEBI:29103"/>
        <dbReference type="ChEBI" id="CHEBI:29108"/>
    </reaction>
</comment>